<comment type="caution">
    <text evidence="2">The sequence shown here is derived from an EMBL/GenBank/DDBJ whole genome shotgun (WGS) entry which is preliminary data.</text>
</comment>
<dbReference type="EMBL" id="ML978128">
    <property type="protein sequence ID" value="KAF2097557.1"/>
    <property type="molecule type" value="Genomic_DNA"/>
</dbReference>
<evidence type="ECO:0000313" key="3">
    <source>
        <dbReference type="Proteomes" id="UP000799772"/>
    </source>
</evidence>
<sequence>MAAKIQALLRFLSQDAKVPLATAMAKVKELQKEELADVDALAKTNLEKMQTIFRDEKLAKQVLNAAKRVSKKRGSSDVNAASPPKKARKVAMDENDASSADIEASLTLPSSNLDEDALAKVVLFTNRAPLVLAFAVTLLNYTMPDQPLSSKLSLAQAVVSINSRSKAVSLGLESGRSAEEEGFGEGQPVVTVMGREIRVMKRWGYEWKKAKEDESPKYDNRAKEVEREDEPALWGLDLEALKKNSSSIATAHVHSNNGALPIYTAQSARAYIMKAFDTAPDPGNTNATPKKQSASARATDRENNLGHLLKSLDLLYKSWSAVLSPTDLDKRSWSWYMAVRPSVADGVAGWGGKSTLKLDDILDLRRKVT</sequence>
<evidence type="ECO:0000313" key="2">
    <source>
        <dbReference type="EMBL" id="KAF2097557.1"/>
    </source>
</evidence>
<dbReference type="Proteomes" id="UP000799772">
    <property type="component" value="Unassembled WGS sequence"/>
</dbReference>
<feature type="region of interest" description="Disordered" evidence="1">
    <location>
        <begin position="69"/>
        <end position="94"/>
    </location>
</feature>
<proteinExistence type="predicted"/>
<organism evidence="2 3">
    <name type="scientific">Rhizodiscina lignyota</name>
    <dbReference type="NCBI Taxonomy" id="1504668"/>
    <lineage>
        <taxon>Eukaryota</taxon>
        <taxon>Fungi</taxon>
        <taxon>Dikarya</taxon>
        <taxon>Ascomycota</taxon>
        <taxon>Pezizomycotina</taxon>
        <taxon>Dothideomycetes</taxon>
        <taxon>Pleosporomycetidae</taxon>
        <taxon>Aulographales</taxon>
        <taxon>Rhizodiscinaceae</taxon>
        <taxon>Rhizodiscina</taxon>
    </lineage>
</organism>
<keyword evidence="3" id="KW-1185">Reference proteome</keyword>
<accession>A0A9P4M7Q7</accession>
<protein>
    <recommendedName>
        <fullName evidence="4">Impact N-terminal domain-containing protein</fullName>
    </recommendedName>
</protein>
<feature type="compositionally biased region" description="Polar residues" evidence="1">
    <location>
        <begin position="283"/>
        <end position="296"/>
    </location>
</feature>
<dbReference type="OrthoDB" id="514070at2759"/>
<reference evidence="2" key="1">
    <citation type="journal article" date="2020" name="Stud. Mycol.">
        <title>101 Dothideomycetes genomes: a test case for predicting lifestyles and emergence of pathogens.</title>
        <authorList>
            <person name="Haridas S."/>
            <person name="Albert R."/>
            <person name="Binder M."/>
            <person name="Bloem J."/>
            <person name="Labutti K."/>
            <person name="Salamov A."/>
            <person name="Andreopoulos B."/>
            <person name="Baker S."/>
            <person name="Barry K."/>
            <person name="Bills G."/>
            <person name="Bluhm B."/>
            <person name="Cannon C."/>
            <person name="Castanera R."/>
            <person name="Culley D."/>
            <person name="Daum C."/>
            <person name="Ezra D."/>
            <person name="Gonzalez J."/>
            <person name="Henrissat B."/>
            <person name="Kuo A."/>
            <person name="Liang C."/>
            <person name="Lipzen A."/>
            <person name="Lutzoni F."/>
            <person name="Magnuson J."/>
            <person name="Mondo S."/>
            <person name="Nolan M."/>
            <person name="Ohm R."/>
            <person name="Pangilinan J."/>
            <person name="Park H.-J."/>
            <person name="Ramirez L."/>
            <person name="Alfaro M."/>
            <person name="Sun H."/>
            <person name="Tritt A."/>
            <person name="Yoshinaga Y."/>
            <person name="Zwiers L.-H."/>
            <person name="Turgeon B."/>
            <person name="Goodwin S."/>
            <person name="Spatafora J."/>
            <person name="Crous P."/>
            <person name="Grigoriev I."/>
        </authorList>
    </citation>
    <scope>NUCLEOTIDE SEQUENCE</scope>
    <source>
        <strain evidence="2">CBS 133067</strain>
    </source>
</reference>
<name>A0A9P4M7Q7_9PEZI</name>
<evidence type="ECO:0008006" key="4">
    <source>
        <dbReference type="Google" id="ProtNLM"/>
    </source>
</evidence>
<gene>
    <name evidence="2" type="ORF">NA57DRAFT_67043</name>
</gene>
<feature type="region of interest" description="Disordered" evidence="1">
    <location>
        <begin position="280"/>
        <end position="300"/>
    </location>
</feature>
<dbReference type="AlphaFoldDB" id="A0A9P4M7Q7"/>
<evidence type="ECO:0000256" key="1">
    <source>
        <dbReference type="SAM" id="MobiDB-lite"/>
    </source>
</evidence>